<comment type="caution">
    <text evidence="3">The sequence shown here is derived from an EMBL/GenBank/DDBJ whole genome shotgun (WGS) entry which is preliminary data.</text>
</comment>
<dbReference type="GO" id="GO:0003677">
    <property type="term" value="F:DNA binding"/>
    <property type="evidence" value="ECO:0007669"/>
    <property type="project" value="UniProtKB-KW"/>
</dbReference>
<dbReference type="InterPro" id="IPR047057">
    <property type="entry name" value="MerR_fam"/>
</dbReference>
<evidence type="ECO:0000313" key="4">
    <source>
        <dbReference type="Proteomes" id="UP000033448"/>
    </source>
</evidence>
<evidence type="ECO:0000313" key="3">
    <source>
        <dbReference type="EMBL" id="KJL19811.1"/>
    </source>
</evidence>
<sequence>MPETTTTRSISEAAHELGLTAHTLRYYEREGLLLAPVDRESSDRRRYTDDDIAWLGFLRKVRSTAMPIATLRRYVELARAGDGTSAARLALLREHRETVLARRAELDDALGAIDIKIALYSERLS</sequence>
<dbReference type="PROSITE" id="PS00552">
    <property type="entry name" value="HTH_MERR_1"/>
    <property type="match status" value="1"/>
</dbReference>
<dbReference type="PANTHER" id="PTHR30204">
    <property type="entry name" value="REDOX-CYCLING DRUG-SENSING TRANSCRIPTIONAL ACTIVATOR SOXR"/>
    <property type="match status" value="1"/>
</dbReference>
<accession>A0A0F0KKM8</accession>
<dbReference type="Proteomes" id="UP000033448">
    <property type="component" value="Unassembled WGS sequence"/>
</dbReference>
<dbReference type="Pfam" id="PF13411">
    <property type="entry name" value="MerR_1"/>
    <property type="match status" value="1"/>
</dbReference>
<gene>
    <name evidence="3" type="primary">adhR</name>
    <name evidence="3" type="ORF">RL72_02856</name>
</gene>
<dbReference type="PANTHER" id="PTHR30204:SF98">
    <property type="entry name" value="HTH-TYPE TRANSCRIPTIONAL REGULATOR ADHR"/>
    <property type="match status" value="1"/>
</dbReference>
<dbReference type="SMART" id="SM00422">
    <property type="entry name" value="HTH_MERR"/>
    <property type="match status" value="1"/>
</dbReference>
<keyword evidence="1" id="KW-0238">DNA-binding</keyword>
<dbReference type="PATRIC" id="fig|582680.7.peg.2912"/>
<dbReference type="CDD" id="cd01109">
    <property type="entry name" value="HTH_YyaN"/>
    <property type="match status" value="1"/>
</dbReference>
<feature type="domain" description="HTH merR-type" evidence="2">
    <location>
        <begin position="9"/>
        <end position="77"/>
    </location>
</feature>
<dbReference type="OrthoDB" id="5242095at2"/>
<name>A0A0F0KKM8_9MICO</name>
<dbReference type="InterPro" id="IPR000551">
    <property type="entry name" value="MerR-type_HTH_dom"/>
</dbReference>
<dbReference type="PROSITE" id="PS50937">
    <property type="entry name" value="HTH_MERR_2"/>
    <property type="match status" value="1"/>
</dbReference>
<dbReference type="AlphaFoldDB" id="A0A0F0KKM8"/>
<dbReference type="GO" id="GO:0003700">
    <property type="term" value="F:DNA-binding transcription factor activity"/>
    <property type="evidence" value="ECO:0007669"/>
    <property type="project" value="InterPro"/>
</dbReference>
<proteinExistence type="predicted"/>
<protein>
    <submittedName>
        <fullName evidence="3">HTH-type transcriptional regulator AdhR</fullName>
    </submittedName>
</protein>
<dbReference type="EMBL" id="JYIT01000083">
    <property type="protein sequence ID" value="KJL19811.1"/>
    <property type="molecule type" value="Genomic_DNA"/>
</dbReference>
<dbReference type="InterPro" id="IPR009061">
    <property type="entry name" value="DNA-bd_dom_put_sf"/>
</dbReference>
<reference evidence="3 4" key="1">
    <citation type="submission" date="2015-02" db="EMBL/GenBank/DDBJ databases">
        <title>Draft genome sequences of ten Microbacterium spp. with emphasis on heavy metal contaminated environments.</title>
        <authorList>
            <person name="Corretto E."/>
        </authorList>
    </citation>
    <scope>NUCLEOTIDE SEQUENCE [LARGE SCALE GENOMIC DNA]</scope>
    <source>
        <strain evidence="3 4">DSM 23848</strain>
    </source>
</reference>
<dbReference type="RefSeq" id="WP_045251519.1">
    <property type="nucleotide sequence ID" value="NZ_JYIT01000083.1"/>
</dbReference>
<dbReference type="Gene3D" id="1.10.1660.10">
    <property type="match status" value="1"/>
</dbReference>
<keyword evidence="4" id="KW-1185">Reference proteome</keyword>
<dbReference type="SUPFAM" id="SSF46955">
    <property type="entry name" value="Putative DNA-binding domain"/>
    <property type="match status" value="1"/>
</dbReference>
<evidence type="ECO:0000259" key="2">
    <source>
        <dbReference type="PROSITE" id="PS50937"/>
    </source>
</evidence>
<evidence type="ECO:0000256" key="1">
    <source>
        <dbReference type="ARBA" id="ARBA00023125"/>
    </source>
</evidence>
<organism evidence="3 4">
    <name type="scientific">Microbacterium azadirachtae</name>
    <dbReference type="NCBI Taxonomy" id="582680"/>
    <lineage>
        <taxon>Bacteria</taxon>
        <taxon>Bacillati</taxon>
        <taxon>Actinomycetota</taxon>
        <taxon>Actinomycetes</taxon>
        <taxon>Micrococcales</taxon>
        <taxon>Microbacteriaceae</taxon>
        <taxon>Microbacterium</taxon>
    </lineage>
</organism>